<proteinExistence type="predicted"/>
<evidence type="ECO:0000313" key="2">
    <source>
        <dbReference type="Proteomes" id="UP000029409"/>
    </source>
</evidence>
<dbReference type="Proteomes" id="UP000029409">
    <property type="component" value="Chromosome"/>
</dbReference>
<organism evidence="1 2">
    <name type="scientific">Paenibacillus durus</name>
    <name type="common">Paenibacillus azotofixans</name>
    <dbReference type="NCBI Taxonomy" id="44251"/>
    <lineage>
        <taxon>Bacteria</taxon>
        <taxon>Bacillati</taxon>
        <taxon>Bacillota</taxon>
        <taxon>Bacilli</taxon>
        <taxon>Bacillales</taxon>
        <taxon>Paenibacillaceae</taxon>
        <taxon>Paenibacillus</taxon>
    </lineage>
</organism>
<sequence>MTKRKIAPIMLALCAEKLEKLQADYRIMNRQTNFSIQLGGVRYKERAQAGEVLLLLTKVTEMEQTTKTIGQFRSSPAVLPLIQSIMKLGERTRTPQSAVARRYELSLGLKI</sequence>
<dbReference type="AlphaFoldDB" id="A0A089HTW0"/>
<keyword evidence="2" id="KW-1185">Reference proteome</keyword>
<evidence type="ECO:0000313" key="1">
    <source>
        <dbReference type="EMBL" id="AIQ13798.1"/>
    </source>
</evidence>
<gene>
    <name evidence="1" type="ORF">PDUR_19165</name>
</gene>
<dbReference type="KEGG" id="pdu:PDUR_19165"/>
<protein>
    <submittedName>
        <fullName evidence="1">Uncharacterized protein</fullName>
    </submittedName>
</protein>
<name>A0A089HTW0_PAEDU</name>
<reference evidence="1 2" key="1">
    <citation type="submission" date="2014-08" db="EMBL/GenBank/DDBJ databases">
        <title>Comparative genomics of the Paenibacillus odorifer group.</title>
        <authorList>
            <person name="den Bakker H.C."/>
            <person name="Tsai Y.-C."/>
            <person name="Martin N."/>
            <person name="Korlach J."/>
            <person name="Wiedmann M."/>
        </authorList>
    </citation>
    <scope>NUCLEOTIDE SEQUENCE [LARGE SCALE GENOMIC DNA]</scope>
    <source>
        <strain evidence="1 2">DSM 1735</strain>
    </source>
</reference>
<accession>A0A089HTW0</accession>
<dbReference type="STRING" id="44251.PDUR_19165"/>
<dbReference type="RefSeq" id="WP_042207590.1">
    <property type="nucleotide sequence ID" value="NZ_CP009288.1"/>
</dbReference>
<dbReference type="EMBL" id="CP009288">
    <property type="protein sequence ID" value="AIQ13798.1"/>
    <property type="molecule type" value="Genomic_DNA"/>
</dbReference>